<dbReference type="PANTHER" id="PTHR48015">
    <property type="entry name" value="SERINE/THREONINE-PROTEIN KINASE TAO"/>
    <property type="match status" value="1"/>
</dbReference>
<feature type="compositionally biased region" description="Polar residues" evidence="4">
    <location>
        <begin position="615"/>
        <end position="630"/>
    </location>
</feature>
<sequence length="849" mass="92839">MTSITLSSIVTSSTSPIVTSSSPIMTSSTSSIVTSITLSSIVTSSTSPIVTSSSPIMTSSTSSIVTSSPIPITNKITLGKELGSGGHGQVYQGQHAKKGKVAVKVVSLEDEEDQDWVREELYFLSKFSAHRNVATYHGAYFQPKASEEEPDKLWITMKLCGGGSIGDLVSSMNGSPLSEKWIAYFCRETLHGLKHLHKHRVAHRDIKCLNIMLTEEAKVKIIDFGISGMLDKETGMCYEDLGTPDWKAPEISTSQQGYDVKCDIWSLGMAAYEMAEGQPPFVDIDPEDIVDHILQNPTPKLPSNKWSEKFQSFLELCLEKNVNSRPTAKQLLKHPFVKDLPPDKQIRGEIKDHLKALKARRSIKESCPHKRNLTPCLKIVSDEEEEDEEEEKESKTPQERSPTIPLRNRNTPFREKVNPLTIKYSSEEESEEEETSRASQELQKTSQCKRQSTPYKSKLNPLKIQYSSSEEENTEEPTKDLEDNECEELSNESNEVNSVQDDDSCDQAPEMKEEASVGDGSYNTEPGTGNEADEKEGSCDQASQINEETSNADGSLNPKPENGIEEIDGPFQQTAEEEEPLNPNPGVEEASVGDGSCNTEPGTGNEAEEKEGSHDQASQINEETSNSDGSLNPEPENDIEEIDGPFQHIAEEEEPLNPNPGVEEASVGDGSCNTEPGTENEADEKEGSCDQASEINEETSNADGSLNPEPENDIEEIDGPFKQTAEEEEILNPNPGVEEASEIDGPLQQIAEEEEPLNPNPGVEEASVGDGSCNTEPGTGNEAEEKEGSCDQASQINEETSNADGSLNPEPENDIEEIDGPFQQTAEEEEPLNPNSGGEEVTSQELIHP</sequence>
<feature type="compositionally biased region" description="Polar residues" evidence="4">
    <location>
        <begin position="833"/>
        <end position="849"/>
    </location>
</feature>
<protein>
    <recommendedName>
        <fullName evidence="5">Protein kinase domain-containing protein</fullName>
    </recommendedName>
</protein>
<evidence type="ECO:0000256" key="3">
    <source>
        <dbReference type="PROSITE-ProRule" id="PRU10141"/>
    </source>
</evidence>
<evidence type="ECO:0000259" key="5">
    <source>
        <dbReference type="PROSITE" id="PS50011"/>
    </source>
</evidence>
<dbReference type="Pfam" id="PF00069">
    <property type="entry name" value="Pkinase"/>
    <property type="match status" value="1"/>
</dbReference>
<feature type="region of interest" description="Disordered" evidence="4">
    <location>
        <begin position="378"/>
        <end position="849"/>
    </location>
</feature>
<evidence type="ECO:0000256" key="2">
    <source>
        <dbReference type="ARBA" id="ARBA00022840"/>
    </source>
</evidence>
<evidence type="ECO:0000256" key="4">
    <source>
        <dbReference type="SAM" id="MobiDB-lite"/>
    </source>
</evidence>
<dbReference type="Gene3D" id="3.30.200.20">
    <property type="entry name" value="Phosphorylase Kinase, domain 1"/>
    <property type="match status" value="1"/>
</dbReference>
<dbReference type="InterPro" id="IPR050285">
    <property type="entry name" value="STE20_Ser/Thr_kinase"/>
</dbReference>
<dbReference type="SMART" id="SM00220">
    <property type="entry name" value="S_TKc"/>
    <property type="match status" value="1"/>
</dbReference>
<dbReference type="GO" id="GO:0004674">
    <property type="term" value="F:protein serine/threonine kinase activity"/>
    <property type="evidence" value="ECO:0007669"/>
    <property type="project" value="TreeGrafter"/>
</dbReference>
<dbReference type="PANTHER" id="PTHR48015:SF41">
    <property type="entry name" value="TRAF2 AND NCK-INTERACTING PROTEIN KINASE"/>
    <property type="match status" value="1"/>
</dbReference>
<dbReference type="Proteomes" id="UP000694892">
    <property type="component" value="Unassembled WGS sequence"/>
</dbReference>
<dbReference type="GO" id="GO:0043408">
    <property type="term" value="P:regulation of MAPK cascade"/>
    <property type="evidence" value="ECO:0007669"/>
    <property type="project" value="TreeGrafter"/>
</dbReference>
<dbReference type="InterPro" id="IPR017441">
    <property type="entry name" value="Protein_kinase_ATP_BS"/>
</dbReference>
<feature type="compositionally biased region" description="Acidic residues" evidence="4">
    <location>
        <begin position="382"/>
        <end position="391"/>
    </location>
</feature>
<dbReference type="GO" id="GO:0000165">
    <property type="term" value="P:MAPK cascade"/>
    <property type="evidence" value="ECO:0007669"/>
    <property type="project" value="TreeGrafter"/>
</dbReference>
<dbReference type="PROSITE" id="PS50011">
    <property type="entry name" value="PROTEIN_KINASE_DOM"/>
    <property type="match status" value="1"/>
</dbReference>
<keyword evidence="1 3" id="KW-0547">Nucleotide-binding</keyword>
<dbReference type="SUPFAM" id="SSF56112">
    <property type="entry name" value="Protein kinase-like (PK-like)"/>
    <property type="match status" value="1"/>
</dbReference>
<dbReference type="InterPro" id="IPR000719">
    <property type="entry name" value="Prot_kinase_dom"/>
</dbReference>
<proteinExistence type="predicted"/>
<feature type="compositionally biased region" description="Polar residues" evidence="4">
    <location>
        <begin position="540"/>
        <end position="554"/>
    </location>
</feature>
<dbReference type="PROSITE" id="PS00108">
    <property type="entry name" value="PROTEIN_KINASE_ST"/>
    <property type="match status" value="1"/>
</dbReference>
<feature type="compositionally biased region" description="Polar residues" evidence="4">
    <location>
        <begin position="437"/>
        <end position="455"/>
    </location>
</feature>
<gene>
    <name evidence="6" type="ORF">XELAEV_18004024mg</name>
</gene>
<feature type="binding site" evidence="3">
    <location>
        <position position="104"/>
    </location>
    <ligand>
        <name>ATP</name>
        <dbReference type="ChEBI" id="CHEBI:30616"/>
    </ligand>
</feature>
<evidence type="ECO:0000313" key="6">
    <source>
        <dbReference type="EMBL" id="OCT57087.1"/>
    </source>
</evidence>
<name>A0A974BRY9_XENLA</name>
<feature type="domain" description="Protein kinase" evidence="5">
    <location>
        <begin position="76"/>
        <end position="337"/>
    </location>
</feature>
<dbReference type="GO" id="GO:0005524">
    <property type="term" value="F:ATP binding"/>
    <property type="evidence" value="ECO:0007669"/>
    <property type="project" value="UniProtKB-UniRule"/>
</dbReference>
<dbReference type="EMBL" id="KV467235">
    <property type="protein sequence ID" value="OCT57087.1"/>
    <property type="molecule type" value="Genomic_DNA"/>
</dbReference>
<dbReference type="AlphaFoldDB" id="A0A974BRY9"/>
<accession>A0A974BRY9</accession>
<dbReference type="PROSITE" id="PS00107">
    <property type="entry name" value="PROTEIN_KINASE_ATP"/>
    <property type="match status" value="1"/>
</dbReference>
<feature type="compositionally biased region" description="Polar residues" evidence="4">
    <location>
        <begin position="791"/>
        <end position="805"/>
    </location>
</feature>
<dbReference type="GO" id="GO:0048812">
    <property type="term" value="P:neuron projection morphogenesis"/>
    <property type="evidence" value="ECO:0007669"/>
    <property type="project" value="TreeGrafter"/>
</dbReference>
<evidence type="ECO:0000256" key="1">
    <source>
        <dbReference type="ARBA" id="ARBA00022741"/>
    </source>
</evidence>
<dbReference type="InterPro" id="IPR008271">
    <property type="entry name" value="Ser/Thr_kinase_AS"/>
</dbReference>
<dbReference type="Gene3D" id="1.10.510.10">
    <property type="entry name" value="Transferase(Phosphotransferase) domain 1"/>
    <property type="match status" value="1"/>
</dbReference>
<dbReference type="InterPro" id="IPR011009">
    <property type="entry name" value="Kinase-like_dom_sf"/>
</dbReference>
<reference evidence="6" key="1">
    <citation type="submission" date="2016-05" db="EMBL/GenBank/DDBJ databases">
        <title>WGS assembly of Xenopus laevis.</title>
        <authorList>
            <person name="Session A."/>
            <person name="Uno Y."/>
            <person name="Kwon T."/>
            <person name="Chapman J."/>
            <person name="Toyoda A."/>
            <person name="Takahashi S."/>
            <person name="Fukui A."/>
            <person name="Hikosaka A."/>
            <person name="Putnam N."/>
            <person name="Stites J."/>
            <person name="Van Heeringen S."/>
            <person name="Quigley I."/>
            <person name="Heinz S."/>
            <person name="Hellsten U."/>
            <person name="Lyons J."/>
            <person name="Suzuki A."/>
            <person name="Kondo M."/>
            <person name="Ogino H."/>
            <person name="Ochi H."/>
            <person name="Bogdanovic O."/>
            <person name="Lister R."/>
            <person name="Georgiou G."/>
            <person name="Paranjpe S."/>
            <person name="Van Kruijsbergen I."/>
            <person name="Mozaffari S."/>
            <person name="Shu S."/>
            <person name="Schmutz J."/>
            <person name="Jenkins J."/>
            <person name="Grimwood J."/>
            <person name="Carlson J."/>
            <person name="Mitros T."/>
            <person name="Simakov O."/>
            <person name="Heald R."/>
            <person name="Miller K."/>
            <person name="Haudenschild C."/>
            <person name="Kuroki Y."/>
            <person name="Tanaka T."/>
            <person name="Michiue T."/>
            <person name="Watanabe M."/>
            <person name="Kinoshita T."/>
            <person name="Ohta Y."/>
            <person name="Mawaribuchi S."/>
            <person name="Suzuki Y."/>
            <person name="Haramoto Y."/>
            <person name="Yamamoto T."/>
            <person name="Takagi C."/>
            <person name="Kitzman J."/>
            <person name="Shendure J."/>
            <person name="Nakayama T."/>
            <person name="Izutsu Y."/>
            <person name="Robert J."/>
            <person name="Dichmann D."/>
            <person name="Flajnik M."/>
            <person name="Houston D."/>
            <person name="Marcotte E."/>
            <person name="Wallingford J."/>
            <person name="Ito Y."/>
            <person name="Asashima M."/>
            <person name="Ueno N."/>
            <person name="Matsuda Y."/>
            <person name="Jan Veenstra G."/>
            <person name="Fujiyama A."/>
            <person name="Harland R."/>
            <person name="Taira M."/>
            <person name="Rokhsar D.S."/>
        </authorList>
    </citation>
    <scope>NUCLEOTIDE SEQUENCE</scope>
    <source>
        <strain evidence="6">J</strain>
        <tissue evidence="6">Blood</tissue>
    </source>
</reference>
<feature type="compositionally biased region" description="Polar residues" evidence="4">
    <location>
        <begin position="690"/>
        <end position="704"/>
    </location>
</feature>
<organism evidence="6">
    <name type="scientific">Xenopus laevis</name>
    <name type="common">African clawed frog</name>
    <dbReference type="NCBI Taxonomy" id="8355"/>
    <lineage>
        <taxon>Eukaryota</taxon>
        <taxon>Metazoa</taxon>
        <taxon>Chordata</taxon>
        <taxon>Craniata</taxon>
        <taxon>Vertebrata</taxon>
        <taxon>Euteleostomi</taxon>
        <taxon>Amphibia</taxon>
        <taxon>Batrachia</taxon>
        <taxon>Anura</taxon>
        <taxon>Pipoidea</taxon>
        <taxon>Pipidae</taxon>
        <taxon>Xenopodinae</taxon>
        <taxon>Xenopus</taxon>
        <taxon>Xenopus</taxon>
    </lineage>
</organism>
<dbReference type="FunFam" id="1.10.510.10:FF:000421">
    <property type="entry name" value="Serine/threonine-protein kinase PAK 6"/>
    <property type="match status" value="1"/>
</dbReference>
<keyword evidence="2 3" id="KW-0067">ATP-binding</keyword>
<dbReference type="GO" id="GO:0005737">
    <property type="term" value="C:cytoplasm"/>
    <property type="evidence" value="ECO:0007669"/>
    <property type="project" value="TreeGrafter"/>
</dbReference>